<keyword evidence="3" id="KW-0663">Pyridoxal phosphate</keyword>
<dbReference type="GO" id="GO:0000287">
    <property type="term" value="F:magnesium ion binding"/>
    <property type="evidence" value="ECO:0007669"/>
    <property type="project" value="TreeGrafter"/>
</dbReference>
<dbReference type="CDD" id="cd01562">
    <property type="entry name" value="Thr-dehyd"/>
    <property type="match status" value="1"/>
</dbReference>
<dbReference type="InterPro" id="IPR001926">
    <property type="entry name" value="TrpB-like_PALP"/>
</dbReference>
<evidence type="ECO:0000256" key="1">
    <source>
        <dbReference type="ARBA" id="ARBA00001933"/>
    </source>
</evidence>
<evidence type="ECO:0000256" key="3">
    <source>
        <dbReference type="ARBA" id="ARBA00022898"/>
    </source>
</evidence>
<name>K6GJU3_9GAMM</name>
<dbReference type="SUPFAM" id="SSF53686">
    <property type="entry name" value="Tryptophan synthase beta subunit-like PLP-dependent enzymes"/>
    <property type="match status" value="1"/>
</dbReference>
<dbReference type="Gene3D" id="3.40.50.1100">
    <property type="match status" value="2"/>
</dbReference>
<proteinExistence type="inferred from homology"/>
<dbReference type="Proteomes" id="UP000010310">
    <property type="component" value="Unassembled WGS sequence"/>
</dbReference>
<dbReference type="EMBL" id="AMWX01000001">
    <property type="protein sequence ID" value="EKO37286.1"/>
    <property type="molecule type" value="Genomic_DNA"/>
</dbReference>
<comment type="similarity">
    <text evidence="2">Belongs to the serine/threonine dehydratase family.</text>
</comment>
<protein>
    <submittedName>
        <fullName evidence="6">Pyridoxal-phosphate dependent protein</fullName>
    </submittedName>
</protein>
<dbReference type="GO" id="GO:0005524">
    <property type="term" value="F:ATP binding"/>
    <property type="evidence" value="ECO:0007669"/>
    <property type="project" value="TreeGrafter"/>
</dbReference>
<accession>K6GJU3</accession>
<dbReference type="GO" id="GO:0003941">
    <property type="term" value="F:L-serine ammonia-lyase activity"/>
    <property type="evidence" value="ECO:0007669"/>
    <property type="project" value="TreeGrafter"/>
</dbReference>
<evidence type="ECO:0000313" key="7">
    <source>
        <dbReference type="Proteomes" id="UP000010310"/>
    </source>
</evidence>
<dbReference type="Pfam" id="PF00291">
    <property type="entry name" value="PALP"/>
    <property type="match status" value="1"/>
</dbReference>
<dbReference type="STRING" id="1208365.B273_0403"/>
<evidence type="ECO:0000259" key="5">
    <source>
        <dbReference type="Pfam" id="PF00291"/>
    </source>
</evidence>
<dbReference type="PATRIC" id="fig|1208365.4.peg.398"/>
<dbReference type="GO" id="GO:0030378">
    <property type="term" value="F:serine racemase activity"/>
    <property type="evidence" value="ECO:0007669"/>
    <property type="project" value="TreeGrafter"/>
</dbReference>
<gene>
    <name evidence="6" type="ORF">B273_0403</name>
</gene>
<dbReference type="PANTHER" id="PTHR43050">
    <property type="entry name" value="SERINE / THREONINE RACEMASE FAMILY MEMBER"/>
    <property type="match status" value="1"/>
</dbReference>
<dbReference type="FunFam" id="3.40.50.1100:FF:000005">
    <property type="entry name" value="Threonine dehydratase catabolic"/>
    <property type="match status" value="1"/>
</dbReference>
<organism evidence="6 7">
    <name type="scientific">SAR86 cluster bacterium SAR86E</name>
    <dbReference type="NCBI Taxonomy" id="1208365"/>
    <lineage>
        <taxon>Bacteria</taxon>
        <taxon>Pseudomonadati</taxon>
        <taxon>Pseudomonadota</taxon>
        <taxon>Gammaproteobacteria</taxon>
        <taxon>SAR86 cluster</taxon>
    </lineage>
</organism>
<dbReference type="GO" id="GO:0070179">
    <property type="term" value="P:D-serine biosynthetic process"/>
    <property type="evidence" value="ECO:0007669"/>
    <property type="project" value="TreeGrafter"/>
</dbReference>
<keyword evidence="4" id="KW-0456">Lyase</keyword>
<dbReference type="AlphaFoldDB" id="K6GJU3"/>
<evidence type="ECO:0000256" key="4">
    <source>
        <dbReference type="ARBA" id="ARBA00023239"/>
    </source>
</evidence>
<dbReference type="GO" id="GO:0030170">
    <property type="term" value="F:pyridoxal phosphate binding"/>
    <property type="evidence" value="ECO:0007669"/>
    <property type="project" value="TreeGrafter"/>
</dbReference>
<keyword evidence="7" id="KW-1185">Reference proteome</keyword>
<dbReference type="PANTHER" id="PTHR43050:SF1">
    <property type="entry name" value="SERINE RACEMASE"/>
    <property type="match status" value="1"/>
</dbReference>
<evidence type="ECO:0000313" key="6">
    <source>
        <dbReference type="EMBL" id="EKO37286.1"/>
    </source>
</evidence>
<comment type="cofactor">
    <cofactor evidence="1">
        <name>pyridoxal 5'-phosphate</name>
        <dbReference type="ChEBI" id="CHEBI:597326"/>
    </cofactor>
</comment>
<sequence length="329" mass="35770">MKLEPSVWFDEVVKTYQIISPHIHHTQLVTCPDLNEELEGRFLFKPESLQITGSFKVRGALSAISRLSKDELERGVIAYSSGNHAQGVAHAAKVFNTPATVVMPEDAPARKIANARELGAEVIFYNRRTESREEISRAIAKEKNLVIINPYDALETIFGQGTAAYEVIHDANNPKLDNAIICAGGGGLTAGSCISIKHINPQCNVYTAEPEEWNDHQLSFEKKERVAMDTNRGGLCDGLLTPTPGEIPFAINQHFGVSGLAASDEMVCNAMSFAFNRLNLKLEPSGAVALACLLANKEKFKGSRTLIMLSGGNVDEETFATCLAKATAH</sequence>
<comment type="caution">
    <text evidence="6">The sequence shown here is derived from an EMBL/GenBank/DDBJ whole genome shotgun (WGS) entry which is preliminary data.</text>
</comment>
<evidence type="ECO:0000256" key="2">
    <source>
        <dbReference type="ARBA" id="ARBA00010869"/>
    </source>
</evidence>
<reference evidence="6 7" key="1">
    <citation type="submission" date="2012-09" db="EMBL/GenBank/DDBJ databases">
        <authorList>
            <person name="Dupont C.L."/>
            <person name="Rusch D.B."/>
            <person name="Lombardo M.-J."/>
            <person name="Novotny M."/>
            <person name="Yee-Greenbaum J."/>
            <person name="Laskin R."/>
        </authorList>
    </citation>
    <scope>NUCLEOTIDE SEQUENCE [LARGE SCALE GENOMIC DNA]</scope>
    <source>
        <strain evidence="6">SAR86E</strain>
    </source>
</reference>
<feature type="domain" description="Tryptophan synthase beta chain-like PALP" evidence="5">
    <location>
        <begin position="19"/>
        <end position="311"/>
    </location>
</feature>
<dbReference type="InterPro" id="IPR036052">
    <property type="entry name" value="TrpB-like_PALP_sf"/>
</dbReference>
<dbReference type="GO" id="GO:0018114">
    <property type="term" value="F:threonine racemase activity"/>
    <property type="evidence" value="ECO:0007669"/>
    <property type="project" value="TreeGrafter"/>
</dbReference>